<feature type="transmembrane region" description="Helical" evidence="5">
    <location>
        <begin position="291"/>
        <end position="310"/>
    </location>
</feature>
<evidence type="ECO:0000313" key="7">
    <source>
        <dbReference type="Proteomes" id="UP001153712"/>
    </source>
</evidence>
<evidence type="ECO:0000256" key="4">
    <source>
        <dbReference type="ARBA" id="ARBA00023136"/>
    </source>
</evidence>
<dbReference type="Pfam" id="PF07690">
    <property type="entry name" value="MFS_1"/>
    <property type="match status" value="1"/>
</dbReference>
<evidence type="ECO:0000256" key="3">
    <source>
        <dbReference type="ARBA" id="ARBA00022989"/>
    </source>
</evidence>
<keyword evidence="7" id="KW-1185">Reference proteome</keyword>
<feature type="transmembrane region" description="Helical" evidence="5">
    <location>
        <begin position="93"/>
        <end position="111"/>
    </location>
</feature>
<evidence type="ECO:0000256" key="1">
    <source>
        <dbReference type="ARBA" id="ARBA00004141"/>
    </source>
</evidence>
<feature type="transmembrane region" description="Helical" evidence="5">
    <location>
        <begin position="346"/>
        <end position="369"/>
    </location>
</feature>
<organism evidence="6 7">
    <name type="scientific">Phyllotreta striolata</name>
    <name type="common">Striped flea beetle</name>
    <name type="synonym">Crioceris striolata</name>
    <dbReference type="NCBI Taxonomy" id="444603"/>
    <lineage>
        <taxon>Eukaryota</taxon>
        <taxon>Metazoa</taxon>
        <taxon>Ecdysozoa</taxon>
        <taxon>Arthropoda</taxon>
        <taxon>Hexapoda</taxon>
        <taxon>Insecta</taxon>
        <taxon>Pterygota</taxon>
        <taxon>Neoptera</taxon>
        <taxon>Endopterygota</taxon>
        <taxon>Coleoptera</taxon>
        <taxon>Polyphaga</taxon>
        <taxon>Cucujiformia</taxon>
        <taxon>Chrysomeloidea</taxon>
        <taxon>Chrysomelidae</taxon>
        <taxon>Galerucinae</taxon>
        <taxon>Alticini</taxon>
        <taxon>Phyllotreta</taxon>
    </lineage>
</organism>
<sequence>MLPAASEDLLDNKQLTANTKVYKRRWIILTIFILYALGNSFQWVEYSIVTNMVVKYYNVSSLAVDWTAIIYLCIYPVIVVPVSYVIEIQGLRVTALIGGIVTALAAVIKVFSIDRDLFYVILLGQALGSTAQVFILCLPPKIAAVWFKPSEASLANSLGVFGTQLGFGLGFLVPSMTIRDIDDMKSIAADFRKLSWMLAIYMVPVATAIVFYFPHRPPLPPSVVQTENKNQKRPTFREFCIRFIEIMKEPGFALQSLAYGTNIGSYAAFTTFLNQFVLQHFKDGQEDAGRMGLFSVGVGMVGTIISGAILDKTHKYKETNLIVCYMSVVSVLAMVGSLWLGNMTWTYMACMLIGFFLNAYWATGIELGVELSYPADEIMATGILTAASQGIGCFVCWALGPFNLRFGALWSLVLLAALLLIGALLTQFVPNIRKRQEEFKRNVNGAMLLTSPVATRHSNRLHRHL</sequence>
<feature type="transmembrane region" description="Helical" evidence="5">
    <location>
        <begin position="322"/>
        <end position="340"/>
    </location>
</feature>
<feature type="transmembrane region" description="Helical" evidence="5">
    <location>
        <begin position="194"/>
        <end position="213"/>
    </location>
</feature>
<keyword evidence="2 5" id="KW-0812">Transmembrane</keyword>
<keyword evidence="4 5" id="KW-0472">Membrane</keyword>
<dbReference type="InterPro" id="IPR011701">
    <property type="entry name" value="MFS"/>
</dbReference>
<proteinExistence type="predicted"/>
<feature type="transmembrane region" description="Helical" evidence="5">
    <location>
        <begin position="64"/>
        <end position="86"/>
    </location>
</feature>
<reference evidence="6" key="1">
    <citation type="submission" date="2022-01" db="EMBL/GenBank/DDBJ databases">
        <authorList>
            <person name="King R."/>
        </authorList>
    </citation>
    <scope>NUCLEOTIDE SEQUENCE</scope>
</reference>
<dbReference type="GO" id="GO:0016020">
    <property type="term" value="C:membrane"/>
    <property type="evidence" value="ECO:0007669"/>
    <property type="project" value="UniProtKB-SubCell"/>
</dbReference>
<dbReference type="PANTHER" id="PTHR10924:SF4">
    <property type="entry name" value="GH15861P"/>
    <property type="match status" value="1"/>
</dbReference>
<dbReference type="PANTHER" id="PTHR10924">
    <property type="entry name" value="MAJOR FACILITATOR SUPERFAMILY PROTEIN-RELATED"/>
    <property type="match status" value="1"/>
</dbReference>
<gene>
    <name evidence="6" type="ORF">PHYEVI_LOCUS3132</name>
</gene>
<dbReference type="Gene3D" id="1.20.1250.20">
    <property type="entry name" value="MFS general substrate transporter like domains"/>
    <property type="match status" value="2"/>
</dbReference>
<dbReference type="SUPFAM" id="SSF103473">
    <property type="entry name" value="MFS general substrate transporter"/>
    <property type="match status" value="1"/>
</dbReference>
<dbReference type="GO" id="GO:0097037">
    <property type="term" value="P:heme export"/>
    <property type="evidence" value="ECO:0007669"/>
    <property type="project" value="TreeGrafter"/>
</dbReference>
<dbReference type="GO" id="GO:0015232">
    <property type="term" value="F:heme transmembrane transporter activity"/>
    <property type="evidence" value="ECO:0007669"/>
    <property type="project" value="TreeGrafter"/>
</dbReference>
<dbReference type="InterPro" id="IPR036259">
    <property type="entry name" value="MFS_trans_sf"/>
</dbReference>
<dbReference type="AlphaFoldDB" id="A0A9N9TIW5"/>
<protein>
    <recommendedName>
        <fullName evidence="8">Major facilitator superfamily (MFS) profile domain-containing protein</fullName>
    </recommendedName>
</protein>
<feature type="transmembrane region" description="Helical" evidence="5">
    <location>
        <begin position="406"/>
        <end position="425"/>
    </location>
</feature>
<evidence type="ECO:0008006" key="8">
    <source>
        <dbReference type="Google" id="ProtNLM"/>
    </source>
</evidence>
<dbReference type="InterPro" id="IPR049680">
    <property type="entry name" value="FLVCR1-2_SLC49-like"/>
</dbReference>
<feature type="transmembrane region" description="Helical" evidence="5">
    <location>
        <begin position="117"/>
        <end position="138"/>
    </location>
</feature>
<dbReference type="Proteomes" id="UP001153712">
    <property type="component" value="Chromosome 12"/>
</dbReference>
<accession>A0A9N9TIW5</accession>
<dbReference type="EMBL" id="OU900105">
    <property type="protein sequence ID" value="CAG9856713.1"/>
    <property type="molecule type" value="Genomic_DNA"/>
</dbReference>
<dbReference type="OrthoDB" id="422206at2759"/>
<evidence type="ECO:0000313" key="6">
    <source>
        <dbReference type="EMBL" id="CAG9856713.1"/>
    </source>
</evidence>
<name>A0A9N9TIW5_PHYSR</name>
<evidence type="ECO:0000256" key="5">
    <source>
        <dbReference type="SAM" id="Phobius"/>
    </source>
</evidence>
<feature type="transmembrane region" description="Helical" evidence="5">
    <location>
        <begin position="381"/>
        <end position="400"/>
    </location>
</feature>
<evidence type="ECO:0000256" key="2">
    <source>
        <dbReference type="ARBA" id="ARBA00022692"/>
    </source>
</evidence>
<comment type="subcellular location">
    <subcellularLocation>
        <location evidence="1">Membrane</location>
        <topology evidence="1">Multi-pass membrane protein</topology>
    </subcellularLocation>
</comment>
<keyword evidence="3 5" id="KW-1133">Transmembrane helix</keyword>
<feature type="transmembrane region" description="Helical" evidence="5">
    <location>
        <begin position="26"/>
        <end position="44"/>
    </location>
</feature>
<dbReference type="GO" id="GO:0020037">
    <property type="term" value="F:heme binding"/>
    <property type="evidence" value="ECO:0007669"/>
    <property type="project" value="TreeGrafter"/>
</dbReference>